<keyword evidence="1" id="KW-0812">Transmembrane</keyword>
<organism evidence="2 3">
    <name type="scientific">Candidatus Synechococcus calcipolaris G9</name>
    <dbReference type="NCBI Taxonomy" id="1497997"/>
    <lineage>
        <taxon>Bacteria</taxon>
        <taxon>Bacillati</taxon>
        <taxon>Cyanobacteriota</taxon>
        <taxon>Cyanophyceae</taxon>
        <taxon>Synechococcales</taxon>
        <taxon>Synechococcaceae</taxon>
        <taxon>Synechococcus</taxon>
    </lineage>
</organism>
<gene>
    <name evidence="2" type="ORF">L3556_09550</name>
</gene>
<keyword evidence="3" id="KW-1185">Reference proteome</keyword>
<sequence>MKPQRSRPRVKPPAQNLDSFMDVLTNTVGVMIFVCLFASLTAAVAPALVRTPLARESSKSSHFFECREDRVTPLDEDQASEEVQTFFRSLDANSFTSPQALFAQINGFQTRTRYYQVNLDVLTHQGSPIVQTKFTPLSTIDGETSQRLEQPRSQFQQTLNRLDPNRHSLIFFVRPDSFNCFRTARSIGWNQGFDVGWEPWPNERDIIFVSGGGGRRVTVQ</sequence>
<proteinExistence type="predicted"/>
<feature type="transmembrane region" description="Helical" evidence="1">
    <location>
        <begin position="28"/>
        <end position="49"/>
    </location>
</feature>
<dbReference type="Proteomes" id="UP001154265">
    <property type="component" value="Unassembled WGS sequence"/>
</dbReference>
<dbReference type="EMBL" id="JAKKUT010000002">
    <property type="protein sequence ID" value="MDG2991170.1"/>
    <property type="molecule type" value="Genomic_DNA"/>
</dbReference>
<dbReference type="RefSeq" id="WP_277867050.1">
    <property type="nucleotide sequence ID" value="NZ_JAKKUT010000002.1"/>
</dbReference>
<reference evidence="2" key="2">
    <citation type="submission" date="2022-01" db="EMBL/GenBank/DDBJ databases">
        <authorList>
            <person name="Zivanovic Y."/>
            <person name="Moreira D."/>
            <person name="Lopez-Garcia P."/>
        </authorList>
    </citation>
    <scope>NUCLEOTIDE SEQUENCE</scope>
    <source>
        <strain evidence="2">G9</strain>
    </source>
</reference>
<evidence type="ECO:0000313" key="3">
    <source>
        <dbReference type="Proteomes" id="UP001154265"/>
    </source>
</evidence>
<protein>
    <submittedName>
        <fullName evidence="2">Uncharacterized protein</fullName>
    </submittedName>
</protein>
<name>A0ABT6F009_9SYNE</name>
<reference evidence="2" key="1">
    <citation type="journal article" date="2022" name="Genome Biol. Evol.">
        <title>A New Gene Family Diagnostic for Intracellular Biomineralization of Amorphous Ca Carbonates by Cyanobacteria.</title>
        <authorList>
            <person name="Benzerara K."/>
            <person name="Duprat E."/>
            <person name="Bitard-Feildel T."/>
            <person name="Caumes G."/>
            <person name="Cassier-Chauvat C."/>
            <person name="Chauvat F."/>
            <person name="Dezi M."/>
            <person name="Diop S.I."/>
            <person name="Gaschignard G."/>
            <person name="Gorgen S."/>
            <person name="Gugger M."/>
            <person name="Lopez-Garcia P."/>
            <person name="Millet M."/>
            <person name="Skouri-Panet F."/>
            <person name="Moreira D."/>
            <person name="Callebaut I."/>
        </authorList>
    </citation>
    <scope>NUCLEOTIDE SEQUENCE</scope>
    <source>
        <strain evidence="2">G9</strain>
    </source>
</reference>
<evidence type="ECO:0000313" key="2">
    <source>
        <dbReference type="EMBL" id="MDG2991170.1"/>
    </source>
</evidence>
<evidence type="ECO:0000256" key="1">
    <source>
        <dbReference type="SAM" id="Phobius"/>
    </source>
</evidence>
<accession>A0ABT6F009</accession>
<keyword evidence="1" id="KW-0472">Membrane</keyword>
<keyword evidence="1" id="KW-1133">Transmembrane helix</keyword>
<comment type="caution">
    <text evidence="2">The sequence shown here is derived from an EMBL/GenBank/DDBJ whole genome shotgun (WGS) entry which is preliminary data.</text>
</comment>